<dbReference type="RefSeq" id="XP_025570888.1">
    <property type="nucleotide sequence ID" value="XM_025716228.1"/>
</dbReference>
<dbReference type="OrthoDB" id="4488909at2759"/>
<dbReference type="GeneID" id="37221093"/>
<dbReference type="VEuPathDB" id="FungiDB:BO80DRAFT_366107"/>
<reference evidence="1 2" key="1">
    <citation type="submission" date="2018-02" db="EMBL/GenBank/DDBJ databases">
        <title>The genomes of Aspergillus section Nigri reveals drivers in fungal speciation.</title>
        <authorList>
            <consortium name="DOE Joint Genome Institute"/>
            <person name="Vesth T.C."/>
            <person name="Nybo J."/>
            <person name="Theobald S."/>
            <person name="Brandl J."/>
            <person name="Frisvad J.C."/>
            <person name="Nielsen K.F."/>
            <person name="Lyhne E.K."/>
            <person name="Kogle M.E."/>
            <person name="Kuo A."/>
            <person name="Riley R."/>
            <person name="Clum A."/>
            <person name="Nolan M."/>
            <person name="Lipzen A."/>
            <person name="Salamov A."/>
            <person name="Henrissat B."/>
            <person name="Wiebenga A."/>
            <person name="De vries R.P."/>
            <person name="Grigoriev I.V."/>
            <person name="Mortensen U.H."/>
            <person name="Andersen M.R."/>
            <person name="Baker S.E."/>
        </authorList>
    </citation>
    <scope>NUCLEOTIDE SEQUENCE [LARGE SCALE GENOMIC DNA]</scope>
    <source>
        <strain evidence="1 2">CBS 121593</strain>
    </source>
</reference>
<dbReference type="EMBL" id="KZ824473">
    <property type="protein sequence ID" value="RAK96560.1"/>
    <property type="molecule type" value="Genomic_DNA"/>
</dbReference>
<proteinExistence type="predicted"/>
<protein>
    <submittedName>
        <fullName evidence="1">Uncharacterized protein</fullName>
    </submittedName>
</protein>
<dbReference type="Proteomes" id="UP000249402">
    <property type="component" value="Unassembled WGS sequence"/>
</dbReference>
<name>A0A395GM14_9EURO</name>
<gene>
    <name evidence="1" type="ORF">BO80DRAFT_366107</name>
</gene>
<organism evidence="1 2">
    <name type="scientific">Aspergillus ibericus CBS 121593</name>
    <dbReference type="NCBI Taxonomy" id="1448316"/>
    <lineage>
        <taxon>Eukaryota</taxon>
        <taxon>Fungi</taxon>
        <taxon>Dikarya</taxon>
        <taxon>Ascomycota</taxon>
        <taxon>Pezizomycotina</taxon>
        <taxon>Eurotiomycetes</taxon>
        <taxon>Eurotiomycetidae</taxon>
        <taxon>Eurotiales</taxon>
        <taxon>Aspergillaceae</taxon>
        <taxon>Aspergillus</taxon>
        <taxon>Aspergillus subgen. Circumdati</taxon>
    </lineage>
</organism>
<sequence length="133" mass="14850">MNPQKLSPAAEAIRLRIKEMIPELSRQTVESHAKLLKAEKSGNNTYGGDLLAKQISLLSGELPIPDPENWGWRLLYFAVPTTVGNTRKRGFLIPLSEKTLPTQEEATQEGFYMEITTDPQVNSQTAAIIFVPR</sequence>
<evidence type="ECO:0000313" key="2">
    <source>
        <dbReference type="Proteomes" id="UP000249402"/>
    </source>
</evidence>
<evidence type="ECO:0000313" key="1">
    <source>
        <dbReference type="EMBL" id="RAK96560.1"/>
    </source>
</evidence>
<keyword evidence="2" id="KW-1185">Reference proteome</keyword>
<dbReference type="AlphaFoldDB" id="A0A395GM14"/>
<accession>A0A395GM14</accession>